<feature type="coiled-coil region" evidence="2">
    <location>
        <begin position="1548"/>
        <end position="1576"/>
    </location>
</feature>
<evidence type="ECO:0000313" key="4">
    <source>
        <dbReference type="EMBL" id="SHE78632.1"/>
    </source>
</evidence>
<evidence type="ECO:0008006" key="6">
    <source>
        <dbReference type="Google" id="ProtNLM"/>
    </source>
</evidence>
<organism evidence="4 5">
    <name type="scientific">Mariniphaga anaerophila</name>
    <dbReference type="NCBI Taxonomy" id="1484053"/>
    <lineage>
        <taxon>Bacteria</taxon>
        <taxon>Pseudomonadati</taxon>
        <taxon>Bacteroidota</taxon>
        <taxon>Bacteroidia</taxon>
        <taxon>Marinilabiliales</taxon>
        <taxon>Prolixibacteraceae</taxon>
        <taxon>Mariniphaga</taxon>
    </lineage>
</organism>
<dbReference type="STRING" id="1484053.SAMN05444274_102393"/>
<dbReference type="InterPro" id="IPR019734">
    <property type="entry name" value="TPR_rpt"/>
</dbReference>
<dbReference type="InterPro" id="IPR011990">
    <property type="entry name" value="TPR-like_helical_dom_sf"/>
</dbReference>
<keyword evidence="2" id="KW-0175">Coiled coil</keyword>
<dbReference type="PROSITE" id="PS50005">
    <property type="entry name" value="TPR"/>
    <property type="match status" value="2"/>
</dbReference>
<keyword evidence="1" id="KW-0802">TPR repeat</keyword>
<feature type="compositionally biased region" description="Basic and acidic residues" evidence="3">
    <location>
        <begin position="1754"/>
        <end position="1765"/>
    </location>
</feature>
<proteinExistence type="predicted"/>
<feature type="coiled-coil region" evidence="2">
    <location>
        <begin position="750"/>
        <end position="778"/>
    </location>
</feature>
<dbReference type="SUPFAM" id="SSF48452">
    <property type="entry name" value="TPR-like"/>
    <property type="match status" value="9"/>
</dbReference>
<evidence type="ECO:0000256" key="1">
    <source>
        <dbReference type="PROSITE-ProRule" id="PRU00339"/>
    </source>
</evidence>
<feature type="coiled-coil region" evidence="2">
    <location>
        <begin position="255"/>
        <end position="282"/>
    </location>
</feature>
<dbReference type="PANTHER" id="PTHR45153">
    <property type="entry name" value="TETRATRICOPEPTIDE REPEAT PROTEIN 16"/>
    <property type="match status" value="1"/>
</dbReference>
<feature type="coiled-coil region" evidence="2">
    <location>
        <begin position="883"/>
        <end position="911"/>
    </location>
</feature>
<name>A0A1M4WCD9_9BACT</name>
<feature type="coiled-coil region" evidence="2">
    <location>
        <begin position="1115"/>
        <end position="1177"/>
    </location>
</feature>
<protein>
    <recommendedName>
        <fullName evidence="6">Tetratricopeptide repeat-containing protein</fullName>
    </recommendedName>
</protein>
<feature type="repeat" description="TPR" evidence="1">
    <location>
        <begin position="269"/>
        <end position="302"/>
    </location>
</feature>
<evidence type="ECO:0000313" key="5">
    <source>
        <dbReference type="Proteomes" id="UP000184164"/>
    </source>
</evidence>
<evidence type="ECO:0000256" key="2">
    <source>
        <dbReference type="SAM" id="Coils"/>
    </source>
</evidence>
<feature type="region of interest" description="Disordered" evidence="3">
    <location>
        <begin position="1754"/>
        <end position="1778"/>
    </location>
</feature>
<keyword evidence="5" id="KW-1185">Reference proteome</keyword>
<dbReference type="Gene3D" id="3.40.50.11490">
    <property type="match status" value="9"/>
</dbReference>
<feature type="coiled-coil region" evidence="2">
    <location>
        <begin position="1415"/>
        <end position="1443"/>
    </location>
</feature>
<feature type="compositionally biased region" description="Polar residues" evidence="3">
    <location>
        <begin position="1766"/>
        <end position="1778"/>
    </location>
</feature>
<dbReference type="EMBL" id="FQUM01000002">
    <property type="protein sequence ID" value="SHE78632.1"/>
    <property type="molecule type" value="Genomic_DNA"/>
</dbReference>
<feature type="coiled-coil region" evidence="2">
    <location>
        <begin position="1248"/>
        <end position="1302"/>
    </location>
</feature>
<reference evidence="4 5" key="1">
    <citation type="submission" date="2016-11" db="EMBL/GenBank/DDBJ databases">
        <authorList>
            <person name="Jaros S."/>
            <person name="Januszkiewicz K."/>
            <person name="Wedrychowicz H."/>
        </authorList>
    </citation>
    <scope>NUCLEOTIDE SEQUENCE [LARGE SCALE GENOMIC DNA]</scope>
    <source>
        <strain evidence="4 5">DSM 26910</strain>
    </source>
</reference>
<feature type="coiled-coil region" evidence="2">
    <location>
        <begin position="191"/>
        <end position="218"/>
    </location>
</feature>
<evidence type="ECO:0000256" key="3">
    <source>
        <dbReference type="SAM" id="MobiDB-lite"/>
    </source>
</evidence>
<dbReference type="Proteomes" id="UP000184164">
    <property type="component" value="Unassembled WGS sequence"/>
</dbReference>
<dbReference type="Gene3D" id="1.25.40.10">
    <property type="entry name" value="Tetratricopeptide repeat domain"/>
    <property type="match status" value="2"/>
</dbReference>
<gene>
    <name evidence="4" type="ORF">SAMN05444274_102393</name>
</gene>
<feature type="repeat" description="TPR" evidence="1">
    <location>
        <begin position="1638"/>
        <end position="1671"/>
    </location>
</feature>
<accession>A0A1M4WCD9</accession>
<dbReference type="SMART" id="SM00028">
    <property type="entry name" value="TPR"/>
    <property type="match status" value="24"/>
</dbReference>
<sequence length="1953" mass="219323">MFLFSFLVLFRFCMKKVYLGLLTGFLVLGFVTTTLAQRSNGLAVEGTVSVEEGSVDGAVIQMFRDGRRLDNYGIGTNGNYRVELNYNHEFTLIFSRQGNFPQKIVVNTNVPRQVLQTAPSFPPFPANIKLFTEIPGIDRTFSENTVQKIYYSDKVDNFISDLFYNDAQIKRLIDQAILQSKMIGQEADFLAGLTKAELAELRKEYDQHIKEAETEYKKEEFLAALDGYKAASKVFPKEQYPKDRIAEINDLLGLLMVADEMNQALAQRLEALLKQADELFANKKYADARNAYHRALSVDPNNAHAQQRADEINAIIKQQQVDQEYQNLIVQADNSFKELLYVEAKNTFQKALELKQNEGYPKQKIDEIDGILAQQSQNAQKLKSYEEAIFQAEVNFEKQFYERAISFYESALGYKPGDEVATRRIQEVKELMNELANRTMYDKLVKSADRFFQRKNYQEALAGYQHASELLPKEEYPQNQITKINDIFAEEARLAAEATAAEQARLAALQAEQDQQYTQAVSRGDSLFNLKEYDSSRMAYQLALQVKPDETYPQQKITEIGGLLNQLAAAQEMYDAAVSRGDNEFRQENFDNAKTAYNEAQQAKPAETYPAEQLAKIDSIVDTRARLAAEAAAAEQARLTALQAEQDQQYAQAVSRGDSLFNLKEYETSRTAYQLALQVKPDETYPQQKITEIGGLLNQLAAAQETYDAAVSRGDNEFRQENFDNAKTAYNEAQQAKPAETYPAEQLAKIDSIVENRARLAAEAAAAEQARLAALQAEQDQQYAQAVSRGDSLFNLAEYEPSRAAYQSALQVKPDETYPQQKITEIGGLLNQLTAAQETYDAAVSRGDNEFRQENFDNAKTAYNEAQQAKPAETYPAEQLAKIDSIVETRAQLAAEAAAAEQARLAALKAEQDQQYAQAVSRGDSLFNLKEYEPSRTAYQSALQVKPDETYPQQKITEIGGLLNQLAAAQETYDAAVSRGDNEFRQENFDNAKTAYNEAQQAKPAEIYPAEQLAKIDSIVETRARLAAEAAAAEQARLAALQAEQDQQYVQAVSRGDSLFNLKEYETSRTAYQSALQVKPNETYPQQKITEIGGLLNQLAAAQQTYAAAVSRGDNEFLQENFDNAKTAYKEAQQAKPAEIYPAEQLAKIDSIVETRARLAAEAAAAEQARLAALQAEQDQQYAQAVSRGDSLFNLAEYENSRTAYQSALQVKPNETYPQQKITEIGGLLNQLAAAQQTYAAAVSRGDNEFLQENFDNAKTAYNEAQQAKPAEIYPAEQLAKIDSIVENRARLAAEAEAAEQARLAALQAEQDQQYVQAVSRGDSLFNLKEYETSRTAYQSALQVKPDETYPQQKITEIGGLLNQLAAAQETYDAAVSRGDNEFRQENFDNAKTAYNEAQQAKPAEIYPAEQLAKIDSIVETRAQLAAEAAAAEQARLAALKAEQDQQYAQAVSRGDSLFNLKEYETSRTAYQLALQVKPDETYPQQKITEIGGLLNQLAAAQETYDDAVSRGDNEFRQENFDNAKTAYNEAQQAKPAETYPAEQLAKIDSIVETRAQLAAEAAAAEQARLAALQAEQDQQYAQAVSRGDSLFNLKEYENSRTAYQSALQVKPDETYPQQRIDEINGVLAERERIESEYRETVALADQQFNAKDYSNAKGNFEKALQIKPEESYPQQKIDEVNRMLAQQQLDEDYSAIILAADGYFSADSLVESKTAYEKALVMKPNETYPKSQIVKIDNLLRQQQERVLAEQRAAEDMERRRSGIEQHQQQLTERQEMSESGLSQLYGEYIALADGFFDKKSYNVSRAWYYKAWDVKPDETYPPQRIEEINKLVSGLLLNQRDRDYQNFVNLADSTFRDNQLAVARGWYNRALTIKPAETYPKEQLQAIADLIAERMAGRSGEQFDNQMKNASDALENGNYNVARFWFKKALELRPNDNDAKEGLLKIKEALQ</sequence>
<dbReference type="PANTHER" id="PTHR45153:SF1">
    <property type="entry name" value="TETRATRICOPEPTIDE REPEAT PROTEIN 16"/>
    <property type="match status" value="1"/>
</dbReference>